<organism evidence="1 2">
    <name type="scientific">Pseudochryseolinea flava</name>
    <dbReference type="NCBI Taxonomy" id="2059302"/>
    <lineage>
        <taxon>Bacteria</taxon>
        <taxon>Pseudomonadati</taxon>
        <taxon>Bacteroidota</taxon>
        <taxon>Cytophagia</taxon>
        <taxon>Cytophagales</taxon>
        <taxon>Fulvivirgaceae</taxon>
        <taxon>Pseudochryseolinea</taxon>
    </lineage>
</organism>
<sequence>MRFFLKHSLILLTVLLTVSLTFGQSLQTDSLVVKFDRFRRTDYIEKIYVHINQSALLVGETVWFSVYAVDGSFHKGTQLSKVAYVEILDKNNVAVAQAKIALNNGLGSGSFYLSPLINAGNYQIRAYTNWMRNQPPSFYFHKQLTIINPFTSLERKKGVSVDKKIIAAFFPEGGNIIAGVTNKVGFKLSSPDGKGVASNGFLLNDKNDTLAQFSPLKFGIGNFSFAAEAGTVYRAVIKTNEGYVTYPLPTVKPIGYALRVIDNKDHFEIVVENKTSTNWPSYLLIHARNKIVLCKAIESTGEPARIQLHKTSLPDGICTATLFDAMMYPAAERVLYKHPTEKLTINAKLNQQDYSPRRPITLDIETSSPANLSVSVYRLDSISIPSSSTILDYLMLSSELKGVVESPEYYLSNDPHKEAALDNLMLTHGWRRFNWTDVLDGKKSEKKFVPEFNSPIISGKVFNENNEPVANILTYIASPSKAPRVYTSRSDAAGNIQFEMQNFYGPRKVVLQTNTKLDSIYHIQIDNPYATDFIDSNSDDFQLNTSIKNSLEERTVAMQVNDIYHRASHEKFSHPAIDTTAFYGKPDEKYMLDDFTRFPVMEEVLREYVVGVVVRKRRDGFHFMLVDHPSKTVFSESPFMLIDGIPFFDEDEIMSFSPLKVKQLDVMTQRYYLGYNHYSGVLSFRTYNGDLGGFIPNKHALVVDLEGLQLQREFYTPTYDLQKNRETRLPDQRQQLYWNPKISTIDGKQQLKFSTSDLIGNYIIEIEGISTDGTPGKSRTIFAVKNYNN</sequence>
<dbReference type="AlphaFoldDB" id="A0A364XZB8"/>
<protein>
    <recommendedName>
        <fullName evidence="3">Macroglobulin domain-containing protein</fullName>
    </recommendedName>
</protein>
<name>A0A364XZB8_9BACT</name>
<keyword evidence="2" id="KW-1185">Reference proteome</keyword>
<dbReference type="Proteomes" id="UP000251889">
    <property type="component" value="Unassembled WGS sequence"/>
</dbReference>
<evidence type="ECO:0000313" key="1">
    <source>
        <dbReference type="EMBL" id="RAV99871.1"/>
    </source>
</evidence>
<evidence type="ECO:0000313" key="2">
    <source>
        <dbReference type="Proteomes" id="UP000251889"/>
    </source>
</evidence>
<dbReference type="RefSeq" id="WP_112748218.1">
    <property type="nucleotide sequence ID" value="NZ_QMFY01000009.1"/>
</dbReference>
<dbReference type="EMBL" id="QMFY01000009">
    <property type="protein sequence ID" value="RAV99871.1"/>
    <property type="molecule type" value="Genomic_DNA"/>
</dbReference>
<dbReference type="OrthoDB" id="679547at2"/>
<comment type="caution">
    <text evidence="1">The sequence shown here is derived from an EMBL/GenBank/DDBJ whole genome shotgun (WGS) entry which is preliminary data.</text>
</comment>
<evidence type="ECO:0008006" key="3">
    <source>
        <dbReference type="Google" id="ProtNLM"/>
    </source>
</evidence>
<accession>A0A364XZB8</accession>
<dbReference type="Gene3D" id="2.60.40.1930">
    <property type="match status" value="1"/>
</dbReference>
<reference evidence="1 2" key="1">
    <citation type="submission" date="2018-06" db="EMBL/GenBank/DDBJ databases">
        <title>Chryseolinea flavus sp. nov., a member of the phylum Bacteroidetes isolated from soil.</title>
        <authorList>
            <person name="Li Y."/>
            <person name="Wang J."/>
        </authorList>
    </citation>
    <scope>NUCLEOTIDE SEQUENCE [LARGE SCALE GENOMIC DNA]</scope>
    <source>
        <strain evidence="1 2">SDU1-6</strain>
    </source>
</reference>
<proteinExistence type="predicted"/>
<gene>
    <name evidence="1" type="ORF">DQQ10_17680</name>
</gene>